<organism evidence="2 3">
    <name type="scientific">Devosia chinhatensis</name>
    <dbReference type="NCBI Taxonomy" id="429727"/>
    <lineage>
        <taxon>Bacteria</taxon>
        <taxon>Pseudomonadati</taxon>
        <taxon>Pseudomonadota</taxon>
        <taxon>Alphaproteobacteria</taxon>
        <taxon>Hyphomicrobiales</taxon>
        <taxon>Devosiaceae</taxon>
        <taxon>Devosia</taxon>
    </lineage>
</organism>
<feature type="signal peptide" evidence="1">
    <location>
        <begin position="1"/>
        <end position="22"/>
    </location>
</feature>
<gene>
    <name evidence="2" type="ORF">VE26_09505</name>
</gene>
<dbReference type="PATRIC" id="fig|429727.3.peg.1957"/>
<dbReference type="EMBL" id="JZEY01000054">
    <property type="protein sequence ID" value="KKB10018.1"/>
    <property type="molecule type" value="Genomic_DNA"/>
</dbReference>
<dbReference type="AlphaFoldDB" id="A0A0F5FMJ2"/>
<evidence type="ECO:0008006" key="4">
    <source>
        <dbReference type="Google" id="ProtNLM"/>
    </source>
</evidence>
<dbReference type="RefSeq" id="WP_046104711.1">
    <property type="nucleotide sequence ID" value="NZ_JZEY01000054.1"/>
</dbReference>
<proteinExistence type="predicted"/>
<evidence type="ECO:0000313" key="2">
    <source>
        <dbReference type="EMBL" id="KKB10018.1"/>
    </source>
</evidence>
<evidence type="ECO:0000313" key="3">
    <source>
        <dbReference type="Proteomes" id="UP000033649"/>
    </source>
</evidence>
<dbReference type="Proteomes" id="UP000033649">
    <property type="component" value="Unassembled WGS sequence"/>
</dbReference>
<sequence length="112" mass="11377">MKMFVTGAVLLVGLALAAPASAAPGQCSLSGIGEFSCDVSVDGGGITFSLPDGRLFVFAHVSNGEGLAYIGSGEPSPGQYPSELGAFVPAQDRAGCWMQEDGEMTFCAALLQ</sequence>
<accession>A0A0F5FMJ2</accession>
<protein>
    <recommendedName>
        <fullName evidence="4">C-type lysozyme inhibitor domain-containing protein</fullName>
    </recommendedName>
</protein>
<name>A0A0F5FMJ2_9HYPH</name>
<dbReference type="STRING" id="429727.VE26_09505"/>
<keyword evidence="1" id="KW-0732">Signal</keyword>
<dbReference type="OrthoDB" id="7949853at2"/>
<keyword evidence="3" id="KW-1185">Reference proteome</keyword>
<feature type="chain" id="PRO_5002486780" description="C-type lysozyme inhibitor domain-containing protein" evidence="1">
    <location>
        <begin position="23"/>
        <end position="112"/>
    </location>
</feature>
<comment type="caution">
    <text evidence="2">The sequence shown here is derived from an EMBL/GenBank/DDBJ whole genome shotgun (WGS) entry which is preliminary data.</text>
</comment>
<evidence type="ECO:0000256" key="1">
    <source>
        <dbReference type="SAM" id="SignalP"/>
    </source>
</evidence>
<reference evidence="2 3" key="1">
    <citation type="submission" date="2015-03" db="EMBL/GenBank/DDBJ databases">
        <authorList>
            <person name="Hassan Y."/>
            <person name="Lepp D."/>
            <person name="Li X.-Z."/>
            <person name="Zhou T."/>
        </authorList>
    </citation>
    <scope>NUCLEOTIDE SEQUENCE [LARGE SCALE GENOMIC DNA]</scope>
    <source>
        <strain evidence="2 3">IPL18</strain>
    </source>
</reference>